<dbReference type="InterPro" id="IPR028128">
    <property type="entry name" value="Vasculin_fam"/>
</dbReference>
<dbReference type="OMA" id="GCGDENR"/>
<dbReference type="AlphaFoldDB" id="A0A673WM07"/>
<keyword evidence="12" id="KW-0812">Transmembrane</keyword>
<dbReference type="GO" id="GO:0045893">
    <property type="term" value="P:positive regulation of DNA-templated transcription"/>
    <property type="evidence" value="ECO:0007669"/>
    <property type="project" value="InterPro"/>
</dbReference>
<reference evidence="13" key="2">
    <citation type="submission" date="2025-09" db="UniProtKB">
        <authorList>
            <consortium name="Ensembl"/>
        </authorList>
    </citation>
    <scope>IDENTIFICATION</scope>
</reference>
<dbReference type="InParanoid" id="A0A673WM07"/>
<evidence type="ECO:0000256" key="5">
    <source>
        <dbReference type="ARBA" id="ARBA00023159"/>
    </source>
</evidence>
<evidence type="ECO:0000256" key="4">
    <source>
        <dbReference type="ARBA" id="ARBA00023125"/>
    </source>
</evidence>
<dbReference type="PANTHER" id="PTHR14339">
    <property type="entry name" value="VASCULIN"/>
    <property type="match status" value="1"/>
</dbReference>
<keyword evidence="14" id="KW-1185">Reference proteome</keyword>
<evidence type="ECO:0000313" key="14">
    <source>
        <dbReference type="Proteomes" id="UP000472277"/>
    </source>
</evidence>
<dbReference type="GO" id="GO:0006351">
    <property type="term" value="P:DNA-templated transcription"/>
    <property type="evidence" value="ECO:0007669"/>
    <property type="project" value="InterPro"/>
</dbReference>
<feature type="compositionally biased region" description="Basic and acidic residues" evidence="11">
    <location>
        <begin position="109"/>
        <end position="118"/>
    </location>
</feature>
<feature type="region of interest" description="Disordered" evidence="11">
    <location>
        <begin position="175"/>
        <end position="198"/>
    </location>
</feature>
<feature type="transmembrane region" description="Helical" evidence="12">
    <location>
        <begin position="20"/>
        <end position="39"/>
    </location>
</feature>
<accession>A0A673WM07</accession>
<dbReference type="GO" id="GO:0003677">
    <property type="term" value="F:DNA binding"/>
    <property type="evidence" value="ECO:0007669"/>
    <property type="project" value="UniProtKB-KW"/>
</dbReference>
<evidence type="ECO:0000256" key="8">
    <source>
        <dbReference type="ARBA" id="ARBA00037303"/>
    </source>
</evidence>
<evidence type="ECO:0000256" key="3">
    <source>
        <dbReference type="ARBA" id="ARBA00023015"/>
    </source>
</evidence>
<evidence type="ECO:0000256" key="7">
    <source>
        <dbReference type="ARBA" id="ARBA00023242"/>
    </source>
</evidence>
<keyword evidence="6" id="KW-0804">Transcription</keyword>
<keyword evidence="3" id="KW-0805">Transcription regulation</keyword>
<name>A0A673WM07_SALTR</name>
<dbReference type="GO" id="GO:0005634">
    <property type="term" value="C:nucleus"/>
    <property type="evidence" value="ECO:0007669"/>
    <property type="project" value="UniProtKB-SubCell"/>
</dbReference>
<keyword evidence="7" id="KW-0539">Nucleus</keyword>
<keyword evidence="4" id="KW-0238">DNA-binding</keyword>
<evidence type="ECO:0000256" key="6">
    <source>
        <dbReference type="ARBA" id="ARBA00023163"/>
    </source>
</evidence>
<dbReference type="GeneTree" id="ENSGT00420000029753"/>
<evidence type="ECO:0000313" key="13">
    <source>
        <dbReference type="Ensembl" id="ENSSTUP00000013030.1"/>
    </source>
</evidence>
<dbReference type="Proteomes" id="UP000472277">
    <property type="component" value="Chromosome 23"/>
</dbReference>
<proteinExistence type="inferred from homology"/>
<evidence type="ECO:0000256" key="11">
    <source>
        <dbReference type="SAM" id="MobiDB-lite"/>
    </source>
</evidence>
<organism evidence="13 14">
    <name type="scientific">Salmo trutta</name>
    <name type="common">Brown trout</name>
    <dbReference type="NCBI Taxonomy" id="8032"/>
    <lineage>
        <taxon>Eukaryota</taxon>
        <taxon>Metazoa</taxon>
        <taxon>Chordata</taxon>
        <taxon>Craniata</taxon>
        <taxon>Vertebrata</taxon>
        <taxon>Euteleostomi</taxon>
        <taxon>Actinopterygii</taxon>
        <taxon>Neopterygii</taxon>
        <taxon>Teleostei</taxon>
        <taxon>Protacanthopterygii</taxon>
        <taxon>Salmoniformes</taxon>
        <taxon>Salmonidae</taxon>
        <taxon>Salmoninae</taxon>
        <taxon>Salmo</taxon>
    </lineage>
</organism>
<comment type="subcellular location">
    <subcellularLocation>
        <location evidence="1">Nucleus</location>
    </subcellularLocation>
</comment>
<comment type="function">
    <text evidence="8">Functions as a GC-rich promoter-specific transactivating transcription factor.</text>
</comment>
<evidence type="ECO:0000256" key="2">
    <source>
        <dbReference type="ARBA" id="ARBA00010099"/>
    </source>
</evidence>
<protein>
    <recommendedName>
        <fullName evidence="9">Vasculin</fullName>
    </recommendedName>
    <alternativeName>
        <fullName evidence="10">GC-rich promoter-binding protein 1</fullName>
    </alternativeName>
</protein>
<dbReference type="Ensembl" id="ENSSTUT00000013780.1">
    <property type="protein sequence ID" value="ENSSTUP00000013030.1"/>
    <property type="gene ID" value="ENSSTUG00000006088.1"/>
</dbReference>
<dbReference type="Pfam" id="PF15337">
    <property type="entry name" value="Vasculin"/>
    <property type="match status" value="1"/>
</dbReference>
<evidence type="ECO:0000256" key="10">
    <source>
        <dbReference type="ARBA" id="ARBA00041530"/>
    </source>
</evidence>
<evidence type="ECO:0000256" key="12">
    <source>
        <dbReference type="SAM" id="Phobius"/>
    </source>
</evidence>
<feature type="region of interest" description="Disordered" evidence="11">
    <location>
        <begin position="77"/>
        <end position="118"/>
    </location>
</feature>
<keyword evidence="12" id="KW-0472">Membrane</keyword>
<evidence type="ECO:0000256" key="9">
    <source>
        <dbReference type="ARBA" id="ARBA00039412"/>
    </source>
</evidence>
<keyword evidence="5" id="KW-0010">Activator</keyword>
<dbReference type="PANTHER" id="PTHR14339:SF11">
    <property type="entry name" value="VASCULIN"/>
    <property type="match status" value="1"/>
</dbReference>
<reference evidence="13" key="1">
    <citation type="submission" date="2025-08" db="UniProtKB">
        <authorList>
            <consortium name="Ensembl"/>
        </authorList>
    </citation>
    <scope>IDENTIFICATION</scope>
</reference>
<comment type="similarity">
    <text evidence="2">Belongs to the vasculin family.</text>
</comment>
<sequence length="419" mass="46697">MAQHDFTPAWLNFPTTPSSAKVPFVFVVLYFPCVCVYPMSGVGMCTRRNTCLLFMSDAHLVCFTGIFSRKEGNGWGVRNGSEGSSSRPPLQRGGPSPRSKSKGLPEGQQAHRDDGDRRKQFEAEDFVSGVVEAFTFCSKLKSCGVSSCSVYLEHPPNPQSRGSKMMVIKRVSREQPTPAQTCTFNPQQQQAPSRNGTGPSLYKGPIPISVSLPVKVRLSCCGFIFGWLCKKQMHTVFIASRSSSLSPVDKGSQPRLMMRLTRMTRSDRKSTFLKALKKDMVDEEDLYHHCKHDDGFHPQNSNVGCGDENRNRCERSVSQENGNTTTLTMRQQVLRSSTFPQQEVLSSSLEAEHRLLKEMGWQEESENDETCAPLTEDEMREFQAIILRAGVCDGHSNTLTWSLSHFATTLEVCLGSLSI</sequence>
<keyword evidence="12" id="KW-1133">Transmembrane helix</keyword>
<evidence type="ECO:0000256" key="1">
    <source>
        <dbReference type="ARBA" id="ARBA00004123"/>
    </source>
</evidence>
<dbReference type="GO" id="GO:0003723">
    <property type="term" value="F:RNA binding"/>
    <property type="evidence" value="ECO:0007669"/>
    <property type="project" value="InterPro"/>
</dbReference>